<dbReference type="InterPro" id="IPR011041">
    <property type="entry name" value="Quinoprot_gluc/sorb_DH_b-prop"/>
</dbReference>
<reference evidence="8" key="1">
    <citation type="journal article" date="2019" name="Int. J. Syst. Evol. Microbiol.">
        <title>The Global Catalogue of Microorganisms (GCM) 10K type strain sequencing project: providing services to taxonomists for standard genome sequencing and annotation.</title>
        <authorList>
            <consortium name="The Broad Institute Genomics Platform"/>
            <consortium name="The Broad Institute Genome Sequencing Center for Infectious Disease"/>
            <person name="Wu L."/>
            <person name="Ma J."/>
        </authorList>
    </citation>
    <scope>NUCLEOTIDE SEQUENCE [LARGE SCALE GENOMIC DNA]</scope>
    <source>
        <strain evidence="8">2902at01</strain>
    </source>
</reference>
<dbReference type="RefSeq" id="WP_377550088.1">
    <property type="nucleotide sequence ID" value="NZ_JBHSBN010000021.1"/>
</dbReference>
<comment type="caution">
    <text evidence="7">The sequence shown here is derived from an EMBL/GenBank/DDBJ whole genome shotgun (WGS) entry which is preliminary data.</text>
</comment>
<feature type="region of interest" description="Disordered" evidence="4">
    <location>
        <begin position="205"/>
        <end position="277"/>
    </location>
</feature>
<sequence length="1109" mass="115001">MFRTTSRALSVTLAAALSVSTLTGLPPGGAEPAGAAPPAGFTEQVVLSGLTRPTKLLFAPDGRVFVGQKNGVIKVYDSLADTTATVVADLSSEVYDYEDLGLIGLAVPPDFPANPYLYVSYTYDGRIGGPAPVYNDRCGSANNCVASSRLSRLRLNGDVMTGAEQVLLHDWCQQIESHSIGAVGFGPDGKLYVSGGEGASATFVDYGQAGSPSNPCGDPPAAAGGPMTPPTAEGGALRSQDLRTPGDPTGLSGTLLRLDPVTGAAPPDNPLAGNADPNTRRIVAYGLRNPFRWTFRPGTREVWAGDVGWRTWEEIDRIADPAAGPVRNYGWPCYEGNNRQNGYDGANLNLCESLYGAGGSVVTPPYYTYQHSQQVVAGESCPTGGSSPSGVAFYPATGGNYPASYAGALFFADYSRGCIWAMPTGANGLPDPARIISFAPTAATPVDLQIGPDNDLYYVDLAGGTVRRFHYNSGNQPPVADITATPTSGTAPLRVTFDGTGSTDPNAGDILSYRWDFTSDGRYDATGGTAAYTYSVPGTYSATLQVTDLGGLVSTRSVQILVSTGAPVPVIDTPASTLRWRVGQTVRFSGHATDPQDGTLPASKLSWELVNRHCDNTGSCHTHVVRSDVGVAAGSFVAPDHEYPSHLELTLTATDSVGLTGSTTLRLDPQTVNLTVATDPPGLQVTANGASYTGPAAVTVIVGSTNTLSAPSPQSTSSTAYVFNGWSDAGAQTHVVTAPATATAYTAAFTSSGGCADSFGYTCATAARPFEPADTTVLPLTGDDAIIKVTLPFPVRFYGQSYTSAWVDINGKLSFTDPGRSWGVNTAVPDPAVPNAVVYPFWDDLRVWPDSSVRTAVIGAAPDRRFVVEWHNVGMYGSTSARISVEASIAESGQIVFNYADLAGNRERGDSATVGIENATGTVALQYSLNQPVLANNRAVIFTPPAPPPTTGTVTGVVTDAVTGQPIQGAAVSLTPGGRSESTAADGTYTFGEVPPGAYTVSASAAGDLRGSAMVTVVAGVTRRVDLALTGAPPTLTTYTRTTEPRPFLPADDTVLPLTGDDAVTQVSCPFPVPFYGKTYAGAWVSTNGFLSFAGPGGAQPVNTSVPTA</sequence>
<feature type="non-terminal residue" evidence="7">
    <location>
        <position position="1109"/>
    </location>
</feature>
<evidence type="ECO:0000256" key="2">
    <source>
        <dbReference type="ARBA" id="ARBA00012595"/>
    </source>
</evidence>
<feature type="domain" description="PKD" evidence="6">
    <location>
        <begin position="478"/>
        <end position="567"/>
    </location>
</feature>
<name>A0ABV8KSJ0_9ACTN</name>
<dbReference type="SMART" id="SM00089">
    <property type="entry name" value="PKD"/>
    <property type="match status" value="1"/>
</dbReference>
<dbReference type="SUPFAM" id="SSF49299">
    <property type="entry name" value="PKD domain"/>
    <property type="match status" value="1"/>
</dbReference>
<dbReference type="InterPro" id="IPR013784">
    <property type="entry name" value="Carb-bd-like_fold"/>
</dbReference>
<comment type="catalytic activity">
    <reaction evidence="1">
        <text>Endohydrolysis of (1-&gt;4)-alpha-D-glucosidic linkages in polysaccharides containing three or more (1-&gt;4)-alpha-linked D-glucose units.</text>
        <dbReference type="EC" id="3.2.1.1"/>
    </reaction>
</comment>
<dbReference type="Proteomes" id="UP001595868">
    <property type="component" value="Unassembled WGS sequence"/>
</dbReference>
<organism evidence="7 8">
    <name type="scientific">Micromonospora zhanjiangensis</name>
    <dbReference type="NCBI Taxonomy" id="1522057"/>
    <lineage>
        <taxon>Bacteria</taxon>
        <taxon>Bacillati</taxon>
        <taxon>Actinomycetota</taxon>
        <taxon>Actinomycetes</taxon>
        <taxon>Micromonosporales</taxon>
        <taxon>Micromonosporaceae</taxon>
        <taxon>Micromonospora</taxon>
    </lineage>
</organism>
<evidence type="ECO:0000256" key="5">
    <source>
        <dbReference type="SAM" id="SignalP"/>
    </source>
</evidence>
<dbReference type="InterPro" id="IPR011042">
    <property type="entry name" value="6-blade_b-propeller_TolB-like"/>
</dbReference>
<feature type="signal peptide" evidence="5">
    <location>
        <begin position="1"/>
        <end position="24"/>
    </location>
</feature>
<feature type="compositionally biased region" description="Low complexity" evidence="4">
    <location>
        <begin position="219"/>
        <end position="236"/>
    </location>
</feature>
<dbReference type="Pfam" id="PF07995">
    <property type="entry name" value="GSDH"/>
    <property type="match status" value="2"/>
</dbReference>
<evidence type="ECO:0000256" key="3">
    <source>
        <dbReference type="ARBA" id="ARBA00030238"/>
    </source>
</evidence>
<evidence type="ECO:0000256" key="4">
    <source>
        <dbReference type="SAM" id="MobiDB-lite"/>
    </source>
</evidence>
<proteinExistence type="predicted"/>
<dbReference type="InterPro" id="IPR013783">
    <property type="entry name" value="Ig-like_fold"/>
</dbReference>
<gene>
    <name evidence="7" type="ORF">ACFOX0_24535</name>
</gene>
<accession>A0ABV8KSJ0</accession>
<dbReference type="PANTHER" id="PTHR19328:SF13">
    <property type="entry name" value="HIPL1 PROTEIN"/>
    <property type="match status" value="1"/>
</dbReference>
<dbReference type="InterPro" id="IPR035986">
    <property type="entry name" value="PKD_dom_sf"/>
</dbReference>
<dbReference type="EMBL" id="JBHSBN010000021">
    <property type="protein sequence ID" value="MFC4109084.1"/>
    <property type="molecule type" value="Genomic_DNA"/>
</dbReference>
<keyword evidence="5" id="KW-0732">Signal</keyword>
<dbReference type="InterPro" id="IPR022409">
    <property type="entry name" value="PKD/Chitinase_dom"/>
</dbReference>
<dbReference type="PANTHER" id="PTHR19328">
    <property type="entry name" value="HEDGEHOG-INTERACTING PROTEIN"/>
    <property type="match status" value="1"/>
</dbReference>
<dbReference type="EC" id="3.2.1.1" evidence="2"/>
<evidence type="ECO:0000313" key="8">
    <source>
        <dbReference type="Proteomes" id="UP001595868"/>
    </source>
</evidence>
<dbReference type="Gene3D" id="2.60.40.10">
    <property type="entry name" value="Immunoglobulins"/>
    <property type="match status" value="1"/>
</dbReference>
<dbReference type="SUPFAM" id="SSF49452">
    <property type="entry name" value="Starch-binding domain-like"/>
    <property type="match status" value="1"/>
</dbReference>
<keyword evidence="8" id="KW-1185">Reference proteome</keyword>
<evidence type="ECO:0000259" key="6">
    <source>
        <dbReference type="PROSITE" id="PS50093"/>
    </source>
</evidence>
<protein>
    <recommendedName>
        <fullName evidence="2">alpha-amylase</fullName>
        <ecNumber evidence="2">3.2.1.1</ecNumber>
    </recommendedName>
    <alternativeName>
        <fullName evidence="3">1,4-alpha-D-glucan glucanohydrolase</fullName>
    </alternativeName>
</protein>
<dbReference type="Gene3D" id="2.120.10.30">
    <property type="entry name" value="TolB, C-terminal domain"/>
    <property type="match status" value="1"/>
</dbReference>
<feature type="chain" id="PRO_5047224720" description="alpha-amylase" evidence="5">
    <location>
        <begin position="25"/>
        <end position="1109"/>
    </location>
</feature>
<evidence type="ECO:0000256" key="1">
    <source>
        <dbReference type="ARBA" id="ARBA00000548"/>
    </source>
</evidence>
<evidence type="ECO:0000313" key="7">
    <source>
        <dbReference type="EMBL" id="MFC4109084.1"/>
    </source>
</evidence>
<dbReference type="Pfam" id="PF18911">
    <property type="entry name" value="PKD_4"/>
    <property type="match status" value="1"/>
</dbReference>
<dbReference type="Gene3D" id="2.60.40.1120">
    <property type="entry name" value="Carboxypeptidase-like, regulatory domain"/>
    <property type="match status" value="1"/>
</dbReference>
<dbReference type="InterPro" id="IPR012938">
    <property type="entry name" value="Glc/Sorbosone_DH"/>
</dbReference>
<dbReference type="InterPro" id="IPR000601">
    <property type="entry name" value="PKD_dom"/>
</dbReference>
<dbReference type="SUPFAM" id="SSF50952">
    <property type="entry name" value="Soluble quinoprotein glucose dehydrogenase"/>
    <property type="match status" value="1"/>
</dbReference>
<dbReference type="PROSITE" id="PS50093">
    <property type="entry name" value="PKD"/>
    <property type="match status" value="1"/>
</dbReference>
<dbReference type="Pfam" id="PF13620">
    <property type="entry name" value="CarboxypepD_reg"/>
    <property type="match status" value="1"/>
</dbReference>
<dbReference type="CDD" id="cd00146">
    <property type="entry name" value="PKD"/>
    <property type="match status" value="1"/>
</dbReference>